<feature type="binding site" evidence="4">
    <location>
        <begin position="142"/>
        <end position="150"/>
    </location>
    <ligand>
        <name>ATP</name>
        <dbReference type="ChEBI" id="CHEBI:30616"/>
    </ligand>
</feature>
<evidence type="ECO:0000313" key="7">
    <source>
        <dbReference type="EMBL" id="QHH10509.1"/>
    </source>
</evidence>
<dbReference type="Pfam" id="PF01812">
    <property type="entry name" value="5-FTHF_cyc-lig"/>
    <property type="match status" value="1"/>
</dbReference>
<dbReference type="GO" id="GO:0046872">
    <property type="term" value="F:metal ion binding"/>
    <property type="evidence" value="ECO:0007669"/>
    <property type="project" value="UniProtKB-KW"/>
</dbReference>
<comment type="catalytic activity">
    <reaction evidence="5">
        <text>(6S)-5-formyl-5,6,7,8-tetrahydrofolate + ATP = (6R)-5,10-methenyltetrahydrofolate + ADP + phosphate</text>
        <dbReference type="Rhea" id="RHEA:10488"/>
        <dbReference type="ChEBI" id="CHEBI:30616"/>
        <dbReference type="ChEBI" id="CHEBI:43474"/>
        <dbReference type="ChEBI" id="CHEBI:57455"/>
        <dbReference type="ChEBI" id="CHEBI:57457"/>
        <dbReference type="ChEBI" id="CHEBI:456216"/>
        <dbReference type="EC" id="6.3.3.2"/>
    </reaction>
</comment>
<dbReference type="Gene3D" id="3.40.50.10420">
    <property type="entry name" value="NagB/RpiA/CoA transferase-like"/>
    <property type="match status" value="1"/>
</dbReference>
<keyword evidence="6" id="KW-0436">Ligase</keyword>
<gene>
    <name evidence="7" type="ORF">EHC69_14625</name>
    <name evidence="6" type="ORF">I7278_23250</name>
</gene>
<dbReference type="AlphaFoldDB" id="A0A659ANM3"/>
<dbReference type="InterPro" id="IPR024185">
    <property type="entry name" value="FTHF_cligase-like_sf"/>
</dbReference>
<keyword evidence="2 4" id="KW-0547">Nucleotide-binding</keyword>
<dbReference type="EMBL" id="CP034298">
    <property type="protein sequence ID" value="QHH10509.1"/>
    <property type="molecule type" value="Genomic_DNA"/>
</dbReference>
<dbReference type="NCBIfam" id="TIGR02727">
    <property type="entry name" value="MTHFS_bact"/>
    <property type="match status" value="1"/>
</dbReference>
<evidence type="ECO:0000256" key="3">
    <source>
        <dbReference type="ARBA" id="ARBA00022840"/>
    </source>
</evidence>
<reference evidence="6" key="1">
    <citation type="journal article" date="2018" name="Genome Biol.">
        <title>SKESA: strategic k-mer extension for scrupulous assemblies.</title>
        <authorList>
            <person name="Souvorov A."/>
            <person name="Agarwala R."/>
            <person name="Lipman D.J."/>
        </authorList>
    </citation>
    <scope>NUCLEOTIDE SEQUENCE</scope>
    <source>
        <strain evidence="6">1930</strain>
    </source>
</reference>
<reference evidence="6" key="3">
    <citation type="submission" date="2019-12" db="EMBL/GenBank/DDBJ databases">
        <authorList>
            <consortium name="NCBI Pathogen Detection Project"/>
        </authorList>
    </citation>
    <scope>NUCLEOTIDE SEQUENCE</scope>
    <source>
        <strain evidence="6">1930</strain>
    </source>
</reference>
<evidence type="ECO:0000256" key="4">
    <source>
        <dbReference type="PIRSR" id="PIRSR006806-1"/>
    </source>
</evidence>
<evidence type="ECO:0000313" key="6">
    <source>
        <dbReference type="EMBL" id="HAS6679707.1"/>
    </source>
</evidence>
<keyword evidence="5" id="KW-0479">Metal-binding</keyword>
<dbReference type="InterPro" id="IPR002698">
    <property type="entry name" value="FTHF_cligase"/>
</dbReference>
<evidence type="ECO:0000256" key="5">
    <source>
        <dbReference type="RuleBase" id="RU361279"/>
    </source>
</evidence>
<reference evidence="7 8" key="2">
    <citation type="submission" date="2018-12" db="EMBL/GenBank/DDBJ databases">
        <title>Genomic insights into the evolutionary origins and pathogenicity of five Vibrio parahaemolyticus strains isolated from the shrimp with acute hepatopancreatic necrosis disease (AHPND).</title>
        <authorList>
            <person name="Yang Q."/>
            <person name="Dong X."/>
            <person name="Xie G."/>
            <person name="Fu S."/>
            <person name="Zou P."/>
            <person name="Sun J."/>
            <person name="Wang Y."/>
            <person name="Huang J."/>
        </authorList>
    </citation>
    <scope>NUCLEOTIDE SEQUENCE [LARGE SCALE GENOMIC DNA]</scope>
    <source>
        <strain evidence="7 8">20160303005-1</strain>
    </source>
</reference>
<dbReference type="Proteomes" id="UP000464718">
    <property type="component" value="Chromosome i"/>
</dbReference>
<protein>
    <recommendedName>
        <fullName evidence="5">5-formyltetrahydrofolate cyclo-ligase</fullName>
        <ecNumber evidence="5">6.3.3.2</ecNumber>
    </recommendedName>
</protein>
<evidence type="ECO:0000313" key="8">
    <source>
        <dbReference type="Proteomes" id="UP000464718"/>
    </source>
</evidence>
<evidence type="ECO:0000256" key="2">
    <source>
        <dbReference type="ARBA" id="ARBA00022741"/>
    </source>
</evidence>
<comment type="cofactor">
    <cofactor evidence="5">
        <name>Mg(2+)</name>
        <dbReference type="ChEBI" id="CHEBI:18420"/>
    </cofactor>
</comment>
<dbReference type="Proteomes" id="UP000856022">
    <property type="component" value="Unassembled WGS sequence"/>
</dbReference>
<dbReference type="SUPFAM" id="SSF100950">
    <property type="entry name" value="NagB/RpiA/CoA transferase-like"/>
    <property type="match status" value="1"/>
</dbReference>
<dbReference type="PANTHER" id="PTHR23407:SF1">
    <property type="entry name" value="5-FORMYLTETRAHYDROFOLATE CYCLO-LIGASE"/>
    <property type="match status" value="1"/>
</dbReference>
<keyword evidence="3 4" id="KW-0067">ATP-binding</keyword>
<feature type="binding site" evidence="4">
    <location>
        <position position="57"/>
    </location>
    <ligand>
        <name>substrate</name>
    </ligand>
</feature>
<dbReference type="PANTHER" id="PTHR23407">
    <property type="entry name" value="ATPASE INHIBITOR/5-FORMYLTETRAHYDROFOLATE CYCLO-LIGASE"/>
    <property type="match status" value="1"/>
</dbReference>
<comment type="similarity">
    <text evidence="1 5">Belongs to the 5-formyltetrahydrofolate cyclo-ligase family.</text>
</comment>
<dbReference type="GO" id="GO:0030272">
    <property type="term" value="F:5-formyltetrahydrofolate cyclo-ligase activity"/>
    <property type="evidence" value="ECO:0007669"/>
    <property type="project" value="UniProtKB-EC"/>
</dbReference>
<proteinExistence type="inferred from homology"/>
<feature type="binding site" evidence="4">
    <location>
        <begin position="11"/>
        <end position="15"/>
    </location>
    <ligand>
        <name>ATP</name>
        <dbReference type="ChEBI" id="CHEBI:30616"/>
    </ligand>
</feature>
<dbReference type="GO" id="GO:0005524">
    <property type="term" value="F:ATP binding"/>
    <property type="evidence" value="ECO:0007669"/>
    <property type="project" value="UniProtKB-KW"/>
</dbReference>
<dbReference type="PIRSF" id="PIRSF006806">
    <property type="entry name" value="FTHF_cligase"/>
    <property type="match status" value="1"/>
</dbReference>
<dbReference type="GO" id="GO:0009396">
    <property type="term" value="P:folic acid-containing compound biosynthetic process"/>
    <property type="evidence" value="ECO:0007669"/>
    <property type="project" value="TreeGrafter"/>
</dbReference>
<name>A0A659ANM3_VIBPH</name>
<feature type="binding site" evidence="4">
    <location>
        <position position="62"/>
    </location>
    <ligand>
        <name>substrate</name>
    </ligand>
</feature>
<dbReference type="GO" id="GO:0035999">
    <property type="term" value="P:tetrahydrofolate interconversion"/>
    <property type="evidence" value="ECO:0007669"/>
    <property type="project" value="TreeGrafter"/>
</dbReference>
<evidence type="ECO:0000256" key="1">
    <source>
        <dbReference type="ARBA" id="ARBA00010638"/>
    </source>
</evidence>
<keyword evidence="5" id="KW-0460">Magnesium</keyword>
<dbReference type="InterPro" id="IPR037171">
    <property type="entry name" value="NagB/RpiA_transferase-like"/>
</dbReference>
<dbReference type="EMBL" id="DACQKT010000017">
    <property type="protein sequence ID" value="HAS6679707.1"/>
    <property type="molecule type" value="Genomic_DNA"/>
</dbReference>
<organism evidence="6">
    <name type="scientific">Vibrio parahaemolyticus</name>
    <dbReference type="NCBI Taxonomy" id="670"/>
    <lineage>
        <taxon>Bacteria</taxon>
        <taxon>Pseudomonadati</taxon>
        <taxon>Pseudomonadota</taxon>
        <taxon>Gammaproteobacteria</taxon>
        <taxon>Vibrionales</taxon>
        <taxon>Vibrionaceae</taxon>
        <taxon>Vibrio</taxon>
    </lineage>
</organism>
<sequence length="202" mass="23343">MGYSSMSELSRQDFRKLIREKRNALCSDTQFQAGLDLVSQFSQLPEIQHSQHIAIYLSADGELDTKPLIEWLWQQGKSVYLPVIHPFSKGQLLFLQYVNEDQLVYNKYRILEPKLDIRHLLPVKQLDVICTPLVGFDSIGHRLGMGGGYYDRTLSHWFKTGEGAKPIGIAHDCQHVERLPIESWDIPLPKIVTPSQIWQWEK</sequence>
<accession>A0A659ANM3</accession>
<dbReference type="EC" id="6.3.3.2" evidence="5"/>